<keyword evidence="2" id="KW-1185">Reference proteome</keyword>
<accession>A0A6P5XG11</accession>
<sequence length="159" mass="17759">MEATSFLCNNPLASALPPGPFSGDLICRKKGFGGAKTLNIKILASKRDAYSHGFDGKLVDESMVVLRMRIQEMTQLEKSYETPQHWMEWEKQYKKANYDLDVCEAVGYLQSILMETRPGVALGMGALLLFTVPTSMAVLLFQVMAMIIKGLQLEFTFVP</sequence>
<name>A0A6P5XG11_DURZI</name>
<protein>
    <submittedName>
        <fullName evidence="3">Uncharacterized protein LOC111282849</fullName>
    </submittedName>
</protein>
<dbReference type="PANTHER" id="PTHR33782">
    <property type="entry name" value="OS01G0121600 PROTEIN"/>
    <property type="match status" value="1"/>
</dbReference>
<dbReference type="PANTHER" id="PTHR33782:SF17">
    <property type="match status" value="1"/>
</dbReference>
<reference evidence="3" key="1">
    <citation type="submission" date="2025-08" db="UniProtKB">
        <authorList>
            <consortium name="RefSeq"/>
        </authorList>
    </citation>
    <scope>IDENTIFICATION</scope>
    <source>
        <tissue evidence="3">Fruit stalk</tissue>
    </source>
</reference>
<keyword evidence="1" id="KW-0472">Membrane</keyword>
<keyword evidence="1" id="KW-1133">Transmembrane helix</keyword>
<dbReference type="AlphaFoldDB" id="A0A6P5XG11"/>
<dbReference type="RefSeq" id="XP_022726846.1">
    <property type="nucleotide sequence ID" value="XM_022871111.1"/>
</dbReference>
<dbReference type="Proteomes" id="UP000515121">
    <property type="component" value="Unplaced"/>
</dbReference>
<evidence type="ECO:0000313" key="3">
    <source>
        <dbReference type="RefSeq" id="XP_022726846.1"/>
    </source>
</evidence>
<dbReference type="KEGG" id="dzi:111282849"/>
<organism evidence="2 3">
    <name type="scientific">Durio zibethinus</name>
    <name type="common">Durian</name>
    <dbReference type="NCBI Taxonomy" id="66656"/>
    <lineage>
        <taxon>Eukaryota</taxon>
        <taxon>Viridiplantae</taxon>
        <taxon>Streptophyta</taxon>
        <taxon>Embryophyta</taxon>
        <taxon>Tracheophyta</taxon>
        <taxon>Spermatophyta</taxon>
        <taxon>Magnoliopsida</taxon>
        <taxon>eudicotyledons</taxon>
        <taxon>Gunneridae</taxon>
        <taxon>Pentapetalae</taxon>
        <taxon>rosids</taxon>
        <taxon>malvids</taxon>
        <taxon>Malvales</taxon>
        <taxon>Malvaceae</taxon>
        <taxon>Helicteroideae</taxon>
        <taxon>Durio</taxon>
    </lineage>
</organism>
<gene>
    <name evidence="3" type="primary">LOC111282849</name>
</gene>
<feature type="transmembrane region" description="Helical" evidence="1">
    <location>
        <begin position="120"/>
        <end position="148"/>
    </location>
</feature>
<proteinExistence type="predicted"/>
<evidence type="ECO:0000313" key="2">
    <source>
        <dbReference type="Proteomes" id="UP000515121"/>
    </source>
</evidence>
<evidence type="ECO:0000256" key="1">
    <source>
        <dbReference type="SAM" id="Phobius"/>
    </source>
</evidence>
<dbReference type="GeneID" id="111282849"/>
<keyword evidence="1" id="KW-0812">Transmembrane</keyword>
<dbReference type="OrthoDB" id="672819at2759"/>